<proteinExistence type="predicted"/>
<name>A0AAN9QDV0_PHACN</name>
<comment type="caution">
    <text evidence="1">The sequence shown here is derived from an EMBL/GenBank/DDBJ whole genome shotgun (WGS) entry which is preliminary data.</text>
</comment>
<protein>
    <submittedName>
        <fullName evidence="1">Uncharacterized protein</fullName>
    </submittedName>
</protein>
<accession>A0AAN9QDV0</accession>
<sequence>MSPRHTPMTEAHPCLHGITARPLEWATPLLLVWNHARCMRNALAGSLGPSLTRVGMTPMTNLLLESCEVHA</sequence>
<organism evidence="1 3">
    <name type="scientific">Phaseolus coccineus</name>
    <name type="common">Scarlet runner bean</name>
    <name type="synonym">Phaseolus multiflorus</name>
    <dbReference type="NCBI Taxonomy" id="3886"/>
    <lineage>
        <taxon>Eukaryota</taxon>
        <taxon>Viridiplantae</taxon>
        <taxon>Streptophyta</taxon>
        <taxon>Embryophyta</taxon>
        <taxon>Tracheophyta</taxon>
        <taxon>Spermatophyta</taxon>
        <taxon>Magnoliopsida</taxon>
        <taxon>eudicotyledons</taxon>
        <taxon>Gunneridae</taxon>
        <taxon>Pentapetalae</taxon>
        <taxon>rosids</taxon>
        <taxon>fabids</taxon>
        <taxon>Fabales</taxon>
        <taxon>Fabaceae</taxon>
        <taxon>Papilionoideae</taxon>
        <taxon>50 kb inversion clade</taxon>
        <taxon>NPAAA clade</taxon>
        <taxon>indigoferoid/millettioid clade</taxon>
        <taxon>Phaseoleae</taxon>
        <taxon>Phaseolus</taxon>
    </lineage>
</organism>
<reference evidence="1 3" key="1">
    <citation type="submission" date="2024-01" db="EMBL/GenBank/DDBJ databases">
        <title>The genomes of 5 underutilized Papilionoideae crops provide insights into root nodulation and disease resistanc.</title>
        <authorList>
            <person name="Jiang F."/>
        </authorList>
    </citation>
    <scope>NUCLEOTIDE SEQUENCE [LARGE SCALE GENOMIC DNA]</scope>
    <source>
        <strain evidence="1">JINMINGXINNONG_FW02</strain>
        <tissue evidence="1">Leaves</tissue>
    </source>
</reference>
<dbReference type="EMBL" id="JAYMYR010000001">
    <property type="protein sequence ID" value="KAK7382505.1"/>
    <property type="molecule type" value="Genomic_DNA"/>
</dbReference>
<dbReference type="AlphaFoldDB" id="A0AAN9QDV0"/>
<evidence type="ECO:0000313" key="1">
    <source>
        <dbReference type="EMBL" id="KAK7331534.1"/>
    </source>
</evidence>
<gene>
    <name evidence="2" type="ORF">VNO80_01358</name>
    <name evidence="1" type="ORF">VNO80_31211</name>
</gene>
<dbReference type="Proteomes" id="UP001374584">
    <property type="component" value="Unassembled WGS sequence"/>
</dbReference>
<dbReference type="EMBL" id="JAYMYR010000012">
    <property type="protein sequence ID" value="KAK7331534.1"/>
    <property type="molecule type" value="Genomic_DNA"/>
</dbReference>
<keyword evidence="3" id="KW-1185">Reference proteome</keyword>
<evidence type="ECO:0000313" key="3">
    <source>
        <dbReference type="Proteomes" id="UP001374584"/>
    </source>
</evidence>
<evidence type="ECO:0000313" key="2">
    <source>
        <dbReference type="EMBL" id="KAK7382505.1"/>
    </source>
</evidence>